<sequence>MNNFSNFYDKLLNFYNVTSLQSLSNETGIPVSTISSIKQRESITALKKKCRELGIYNEIFGDLNSTIINQGNNSRAAGRDYIKNSNDKKQEDMFDDITIGLIKKAIEKFGSEEEFQFQFMNFLRDK</sequence>
<dbReference type="RefSeq" id="WP_066187570.1">
    <property type="nucleotide sequence ID" value="NZ_VBUF01000001.1"/>
</dbReference>
<evidence type="ECO:0000313" key="1">
    <source>
        <dbReference type="EMBL" id="OCL97567.1"/>
    </source>
</evidence>
<dbReference type="AlphaFoldDB" id="A0A1C0B553"/>
<reference evidence="2" key="1">
    <citation type="submission" date="2015-05" db="EMBL/GenBank/DDBJ databases">
        <authorList>
            <person name="Rovetto F."/>
            <person name="Cocolin L."/>
            <person name="Illeghems K."/>
            <person name="Van Nieuwerburgh F."/>
            <person name="Houf K."/>
        </authorList>
    </citation>
    <scope>NUCLEOTIDE SEQUENCE [LARGE SCALE GENOMIC DNA]</scope>
    <source>
        <strain evidence="2">DU22</strain>
    </source>
</reference>
<name>A0A1C0B553_9BACT</name>
<comment type="caution">
    <text evidence="1">The sequence shown here is derived from an EMBL/GenBank/DDBJ whole genome shotgun (WGS) entry which is preliminary data.</text>
</comment>
<dbReference type="EMBL" id="LCUJ01000010">
    <property type="protein sequence ID" value="OCL97567.1"/>
    <property type="molecule type" value="Genomic_DNA"/>
</dbReference>
<proteinExistence type="predicted"/>
<gene>
    <name evidence="1" type="ORF">AAX29_01927</name>
</gene>
<accession>A0A1C0B553</accession>
<dbReference type="Proteomes" id="UP000093281">
    <property type="component" value="Unassembled WGS sequence"/>
</dbReference>
<evidence type="ECO:0000313" key="2">
    <source>
        <dbReference type="Proteomes" id="UP000093281"/>
    </source>
</evidence>
<dbReference type="PATRIC" id="fig|544718.51.peg.1893"/>
<protein>
    <submittedName>
        <fullName evidence="1">Uncharacterized protein</fullName>
    </submittedName>
</protein>
<organism evidence="1 2">
    <name type="scientific">Aliarcobacter thereius</name>
    <dbReference type="NCBI Taxonomy" id="544718"/>
    <lineage>
        <taxon>Bacteria</taxon>
        <taxon>Pseudomonadati</taxon>
        <taxon>Campylobacterota</taxon>
        <taxon>Epsilonproteobacteria</taxon>
        <taxon>Campylobacterales</taxon>
        <taxon>Arcobacteraceae</taxon>
        <taxon>Aliarcobacter</taxon>
    </lineage>
</organism>